<keyword evidence="1" id="KW-0378">Hydrolase</keyword>
<dbReference type="SUPFAM" id="SSF55909">
    <property type="entry name" value="Pentein"/>
    <property type="match status" value="1"/>
</dbReference>
<evidence type="ECO:0008006" key="3">
    <source>
        <dbReference type="Google" id="ProtNLM"/>
    </source>
</evidence>
<dbReference type="AlphaFoldDB" id="X0VTH3"/>
<dbReference type="GO" id="GO:0004668">
    <property type="term" value="F:protein-arginine deiminase activity"/>
    <property type="evidence" value="ECO:0007669"/>
    <property type="project" value="InterPro"/>
</dbReference>
<dbReference type="EMBL" id="BARS01036270">
    <property type="protein sequence ID" value="GAG14437.1"/>
    <property type="molecule type" value="Genomic_DNA"/>
</dbReference>
<feature type="non-terminal residue" evidence="2">
    <location>
        <position position="1"/>
    </location>
</feature>
<dbReference type="Pfam" id="PF04371">
    <property type="entry name" value="PAD_porph"/>
    <property type="match status" value="1"/>
</dbReference>
<dbReference type="GO" id="GO:0047632">
    <property type="term" value="F:agmatine deiminase activity"/>
    <property type="evidence" value="ECO:0007669"/>
    <property type="project" value="TreeGrafter"/>
</dbReference>
<protein>
    <recommendedName>
        <fullName evidence="3">Agmatine deiminase</fullName>
    </recommendedName>
</protein>
<dbReference type="PANTHER" id="PTHR31377">
    <property type="entry name" value="AGMATINE DEIMINASE-RELATED"/>
    <property type="match status" value="1"/>
</dbReference>
<dbReference type="InterPro" id="IPR007466">
    <property type="entry name" value="Peptidyl-Arg-deiminase_porph"/>
</dbReference>
<comment type="caution">
    <text evidence="2">The sequence shown here is derived from an EMBL/GenBank/DDBJ whole genome shotgun (WGS) entry which is preliminary data.</text>
</comment>
<dbReference type="GO" id="GO:0009446">
    <property type="term" value="P:putrescine biosynthetic process"/>
    <property type="evidence" value="ECO:0007669"/>
    <property type="project" value="InterPro"/>
</dbReference>
<dbReference type="PANTHER" id="PTHR31377:SF0">
    <property type="entry name" value="AGMATINE DEIMINASE-RELATED"/>
    <property type="match status" value="1"/>
</dbReference>
<reference evidence="2" key="1">
    <citation type="journal article" date="2014" name="Front. Microbiol.">
        <title>High frequency of phylogenetically diverse reductive dehalogenase-homologous genes in deep subseafloor sedimentary metagenomes.</title>
        <authorList>
            <person name="Kawai M."/>
            <person name="Futagami T."/>
            <person name="Toyoda A."/>
            <person name="Takaki Y."/>
            <person name="Nishi S."/>
            <person name="Hori S."/>
            <person name="Arai W."/>
            <person name="Tsubouchi T."/>
            <person name="Morono Y."/>
            <person name="Uchiyama I."/>
            <person name="Ito T."/>
            <person name="Fujiyama A."/>
            <person name="Inagaki F."/>
            <person name="Takami H."/>
        </authorList>
    </citation>
    <scope>NUCLEOTIDE SEQUENCE</scope>
    <source>
        <strain evidence="2">Expedition CK06-06</strain>
    </source>
</reference>
<name>X0VTH3_9ZZZZ</name>
<gene>
    <name evidence="2" type="ORF">S01H1_55777</name>
</gene>
<dbReference type="Gene3D" id="3.75.10.10">
    <property type="entry name" value="L-arginine/glycine Amidinotransferase, Chain A"/>
    <property type="match status" value="1"/>
</dbReference>
<feature type="non-terminal residue" evidence="2">
    <location>
        <position position="257"/>
    </location>
</feature>
<organism evidence="2">
    <name type="scientific">marine sediment metagenome</name>
    <dbReference type="NCBI Taxonomy" id="412755"/>
    <lineage>
        <taxon>unclassified sequences</taxon>
        <taxon>metagenomes</taxon>
        <taxon>ecological metagenomes</taxon>
    </lineage>
</organism>
<evidence type="ECO:0000313" key="2">
    <source>
        <dbReference type="EMBL" id="GAG14437.1"/>
    </source>
</evidence>
<sequence>WGEKVYKLDDLNLEHGGGNFQCVSTGDAFMSTLVLDENPVYDANNIISIFKEYHNVDVTIYDSLPAGVDATGHIDMWLMSLSDTDILIGEFNPDVSGYDETEDAAADLESRGYTVWRTPSYNSGPDGTGGTHYTYTNAAIVNNKVFIPKYNQSNDTTALAVFEAAMPDHEIIQVDCSSIIDYAGAIHCVMKHVYTSDPTTWDVYLGTDPCDLELIRQYVPKPTCDPGPLDSCTEYHWQVVAENNCGRTPGNVWSFTT</sequence>
<evidence type="ECO:0000256" key="1">
    <source>
        <dbReference type="ARBA" id="ARBA00022801"/>
    </source>
</evidence>
<proteinExistence type="predicted"/>
<accession>X0VTH3</accession>